<dbReference type="GeneID" id="9952030"/>
<dbReference type="InterPro" id="IPR027417">
    <property type="entry name" value="P-loop_NTPase"/>
</dbReference>
<name>A0A1S0TI25_LOALO</name>
<accession>A0A1S0TI25</accession>
<dbReference type="KEGG" id="loa:LOAG_14551"/>
<gene>
    <name evidence="1" type="ORF">LOAG_14551</name>
</gene>
<dbReference type="RefSeq" id="XP_020301057.1">
    <property type="nucleotide sequence ID" value="XM_020448826.1"/>
</dbReference>
<dbReference type="AlphaFoldDB" id="A0A1S0TI25"/>
<dbReference type="EMBL" id="JH712298">
    <property type="protein sequence ID" value="EFO13976.2"/>
    <property type="molecule type" value="Genomic_DNA"/>
</dbReference>
<protein>
    <submittedName>
        <fullName evidence="1">Uncharacterized protein</fullName>
    </submittedName>
</protein>
<proteinExistence type="predicted"/>
<dbReference type="OrthoDB" id="442176at2759"/>
<organism evidence="1">
    <name type="scientific">Loa loa</name>
    <name type="common">Eye worm</name>
    <name type="synonym">Filaria loa</name>
    <dbReference type="NCBI Taxonomy" id="7209"/>
    <lineage>
        <taxon>Eukaryota</taxon>
        <taxon>Metazoa</taxon>
        <taxon>Ecdysozoa</taxon>
        <taxon>Nematoda</taxon>
        <taxon>Chromadorea</taxon>
        <taxon>Rhabditida</taxon>
        <taxon>Spirurina</taxon>
        <taxon>Spiruromorpha</taxon>
        <taxon>Filarioidea</taxon>
        <taxon>Onchocercidae</taxon>
        <taxon>Loa</taxon>
    </lineage>
</organism>
<dbReference type="CTD" id="9952030"/>
<reference evidence="1" key="1">
    <citation type="submission" date="2012-04" db="EMBL/GenBank/DDBJ databases">
        <title>The Genome Sequence of Loa loa.</title>
        <authorList>
            <consortium name="The Broad Institute Genome Sequencing Platform"/>
            <consortium name="Broad Institute Genome Sequencing Center for Infectious Disease"/>
            <person name="Nutman T.B."/>
            <person name="Fink D.L."/>
            <person name="Russ C."/>
            <person name="Young S."/>
            <person name="Zeng Q."/>
            <person name="Gargeya S."/>
            <person name="Alvarado L."/>
            <person name="Berlin A."/>
            <person name="Chapman S.B."/>
            <person name="Chen Z."/>
            <person name="Freedman E."/>
            <person name="Gellesch M."/>
            <person name="Goldberg J."/>
            <person name="Griggs A."/>
            <person name="Gujja S."/>
            <person name="Heilman E.R."/>
            <person name="Heiman D."/>
            <person name="Howarth C."/>
            <person name="Mehta T."/>
            <person name="Neiman D."/>
            <person name="Pearson M."/>
            <person name="Roberts A."/>
            <person name="Saif S."/>
            <person name="Shea T."/>
            <person name="Shenoy N."/>
            <person name="Sisk P."/>
            <person name="Stolte C."/>
            <person name="Sykes S."/>
            <person name="White J."/>
            <person name="Yandava C."/>
            <person name="Haas B."/>
            <person name="Henn M.R."/>
            <person name="Nusbaum C."/>
            <person name="Birren B."/>
        </authorList>
    </citation>
    <scope>NUCLEOTIDE SEQUENCE [LARGE SCALE GENOMIC DNA]</scope>
</reference>
<dbReference type="Pfam" id="PF13207">
    <property type="entry name" value="AAA_17"/>
    <property type="match status" value="1"/>
</dbReference>
<evidence type="ECO:0000313" key="1">
    <source>
        <dbReference type="EMBL" id="EFO13976.2"/>
    </source>
</evidence>
<sequence>MVEKYGLTHLSTGDLLRNEIESAGAKAETLKKMMQNVVDLMIALRQSKTIETYETASTPVIDYYDQKENFFRCE</sequence>
<dbReference type="Gene3D" id="3.40.50.300">
    <property type="entry name" value="P-loop containing nucleotide triphosphate hydrolases"/>
    <property type="match status" value="1"/>
</dbReference>
<dbReference type="InParanoid" id="A0A1S0TI25"/>